<dbReference type="EMBL" id="NQWI01000054">
    <property type="protein sequence ID" value="PDW02724.1"/>
    <property type="molecule type" value="Genomic_DNA"/>
</dbReference>
<sequence>MFRDQPEAPLLIVTPTDRAEAILARARRSGSFRVQILVPDGVDVLHDASEVAHLAEGASHAGLELLLITRDAPTLALARQFGITTLAVTDAVRPAAPPTPAAVSATDQDFLAALDDLDVAPRSTPAEDLAAAEASLAAALRAGRAPVRQAPNDDELLAASLHHEPEHSSRRAAQPEVVAAPPRQRSPRERSVASELGSRRTPAALRPKTSIWLTSSLAITLVGLLAIIAIVLLWGSRVTVVVTPPVPPETIDLITALPLPLAAPGSTSTTAVAAAPLRDEVTYSVEGEVLEGTMAPSGSAGGTVTILNSSQQPIFLPAGSEFVALRGDGRDVPFLSLADVQVPAATTSDTGAQVITSRGQASVAVQARSPGSGSNVGENSVRRITPPGGAAFSVGTGGLLVQHGPLTGGSEAEVRIVNADEVEALLATALEGMDSLARQRLDEFALAQDLALDPSTITPRRSDLEQMLGFEYQVQPPIGENIDPSDPSFSLIIRAEYSALATQRDRPLERQLGMAITEQLRQAGRIAPGDCRAPVATEWRWDGESLLVNGQIAPDTQSPGCRARLDDGVVAQVLTAVLGQDRRAAQANLDAMVDAGLIGSYTLPDVERMPSWEWQIEVAR</sequence>
<evidence type="ECO:0000256" key="1">
    <source>
        <dbReference type="SAM" id="MobiDB-lite"/>
    </source>
</evidence>
<keyword evidence="2" id="KW-0812">Transmembrane</keyword>
<keyword evidence="2" id="KW-1133">Transmembrane helix</keyword>
<evidence type="ECO:0000313" key="4">
    <source>
        <dbReference type="Proteomes" id="UP000220527"/>
    </source>
</evidence>
<dbReference type="OrthoDB" id="139808at2"/>
<keyword evidence="2" id="KW-0472">Membrane</keyword>
<evidence type="ECO:0008006" key="5">
    <source>
        <dbReference type="Google" id="ProtNLM"/>
    </source>
</evidence>
<dbReference type="Proteomes" id="UP000220527">
    <property type="component" value="Unassembled WGS sequence"/>
</dbReference>
<dbReference type="AlphaFoldDB" id="A0A2A6RHW8"/>
<name>A0A2A6RHW8_9CHLR</name>
<keyword evidence="4" id="KW-1185">Reference proteome</keyword>
<dbReference type="RefSeq" id="WP_097644439.1">
    <property type="nucleotide sequence ID" value="NZ_NQWI01000054.1"/>
</dbReference>
<comment type="caution">
    <text evidence="3">The sequence shown here is derived from an EMBL/GenBank/DDBJ whole genome shotgun (WGS) entry which is preliminary data.</text>
</comment>
<evidence type="ECO:0000313" key="3">
    <source>
        <dbReference type="EMBL" id="PDW02724.1"/>
    </source>
</evidence>
<evidence type="ECO:0000256" key="2">
    <source>
        <dbReference type="SAM" id="Phobius"/>
    </source>
</evidence>
<reference evidence="4" key="1">
    <citation type="submission" date="2017-08" db="EMBL/GenBank/DDBJ databases">
        <authorList>
            <person name="Grouzdev D.S."/>
            <person name="Gaisin V.A."/>
            <person name="Rysina M.S."/>
            <person name="Gorlenko V.M."/>
        </authorList>
    </citation>
    <scope>NUCLEOTIDE SEQUENCE [LARGE SCALE GENOMIC DNA]</scope>
    <source>
        <strain evidence="4">Kir15-3F</strain>
    </source>
</reference>
<feature type="region of interest" description="Disordered" evidence="1">
    <location>
        <begin position="163"/>
        <end position="201"/>
    </location>
</feature>
<protein>
    <recommendedName>
        <fullName evidence="5">Baseplate protein J-like domain-containing protein</fullName>
    </recommendedName>
</protein>
<accession>A0A2A6RHW8</accession>
<gene>
    <name evidence="3" type="ORF">CJ255_12515</name>
</gene>
<feature type="transmembrane region" description="Helical" evidence="2">
    <location>
        <begin position="209"/>
        <end position="234"/>
    </location>
</feature>
<organism evidence="3 4">
    <name type="scientific">Candidatus Viridilinea mediisalina</name>
    <dbReference type="NCBI Taxonomy" id="2024553"/>
    <lineage>
        <taxon>Bacteria</taxon>
        <taxon>Bacillati</taxon>
        <taxon>Chloroflexota</taxon>
        <taxon>Chloroflexia</taxon>
        <taxon>Chloroflexales</taxon>
        <taxon>Chloroflexineae</taxon>
        <taxon>Oscillochloridaceae</taxon>
        <taxon>Candidatus Viridilinea</taxon>
    </lineage>
</organism>
<proteinExistence type="predicted"/>